<proteinExistence type="inferred from homology"/>
<dbReference type="AlphaFoldDB" id="G7E4Z0"/>
<dbReference type="FunCoup" id="G7E4Z0">
    <property type="interactions" value="487"/>
</dbReference>
<protein>
    <recommendedName>
        <fullName evidence="2">Protein BFR2</fullName>
    </recommendedName>
</protein>
<feature type="region of interest" description="Disordered" evidence="3">
    <location>
        <begin position="15"/>
        <end position="116"/>
    </location>
</feature>
<evidence type="ECO:0000259" key="4">
    <source>
        <dbReference type="Pfam" id="PF08164"/>
    </source>
</evidence>
<dbReference type="STRING" id="764103.G7E4Z0"/>
<evidence type="ECO:0000259" key="5">
    <source>
        <dbReference type="Pfam" id="PF13339"/>
    </source>
</evidence>
<reference evidence="6 7" key="1">
    <citation type="journal article" date="2011" name="J. Gen. Appl. Microbiol.">
        <title>Draft genome sequencing of the enigmatic basidiomycete Mixia osmundae.</title>
        <authorList>
            <person name="Nishida H."/>
            <person name="Nagatsuka Y."/>
            <person name="Sugiyama J."/>
        </authorList>
    </citation>
    <scope>NUCLEOTIDE SEQUENCE [LARGE SCALE GENOMIC DNA]</scope>
    <source>
        <strain evidence="7">CBS 9802 / IAM 14324 / JCM 22182 / KY 12970</strain>
    </source>
</reference>
<dbReference type="PANTHER" id="PTHR15565">
    <property type="entry name" value="AATF PROTEIN APOPTOSIS ANTAGONIZING TRANSCRIPTION FACTOR"/>
    <property type="match status" value="1"/>
</dbReference>
<dbReference type="GO" id="GO:0005730">
    <property type="term" value="C:nucleolus"/>
    <property type="evidence" value="ECO:0007669"/>
    <property type="project" value="TreeGrafter"/>
</dbReference>
<dbReference type="eggNOG" id="KOG2773">
    <property type="taxonomic scope" value="Eukaryota"/>
</dbReference>
<dbReference type="InParanoid" id="G7E4Z0"/>
<evidence type="ECO:0000313" key="7">
    <source>
        <dbReference type="Proteomes" id="UP000009131"/>
    </source>
</evidence>
<comment type="similarity">
    <text evidence="1">Belongs to the AATF family.</text>
</comment>
<evidence type="ECO:0000256" key="1">
    <source>
        <dbReference type="ARBA" id="ARBA00008966"/>
    </source>
</evidence>
<dbReference type="GO" id="GO:0000462">
    <property type="term" value="P:maturation of SSU-rRNA from tricistronic rRNA transcript (SSU-rRNA, 5.8S rRNA, LSU-rRNA)"/>
    <property type="evidence" value="ECO:0007669"/>
    <property type="project" value="TreeGrafter"/>
</dbReference>
<feature type="domain" description="Apoptosis-antagonizing transcription factor C-terminal" evidence="4">
    <location>
        <begin position="352"/>
        <end position="431"/>
    </location>
</feature>
<keyword evidence="7" id="KW-1185">Reference proteome</keyword>
<feature type="compositionally biased region" description="Acidic residues" evidence="3">
    <location>
        <begin position="79"/>
        <end position="101"/>
    </location>
</feature>
<evidence type="ECO:0000256" key="3">
    <source>
        <dbReference type="SAM" id="MobiDB-lite"/>
    </source>
</evidence>
<dbReference type="OrthoDB" id="5783963at2759"/>
<comment type="caution">
    <text evidence="6">The sequence shown here is derived from an EMBL/GenBank/DDBJ whole genome shotgun (WGS) entry which is preliminary data.</text>
</comment>
<dbReference type="EMBL" id="BABT02000146">
    <property type="protein sequence ID" value="GAA97900.1"/>
    <property type="molecule type" value="Genomic_DNA"/>
</dbReference>
<evidence type="ECO:0000256" key="2">
    <source>
        <dbReference type="ARBA" id="ARBA00013850"/>
    </source>
</evidence>
<dbReference type="Pfam" id="PF13339">
    <property type="entry name" value="AATF-Che1"/>
    <property type="match status" value="1"/>
</dbReference>
<feature type="domain" description="AATF leucine zipper-containing" evidence="5">
    <location>
        <begin position="150"/>
        <end position="279"/>
    </location>
</feature>
<sequence length="454" mass="50793">MARKTLVEQLAELNEPLARDFDPEDAETYKPGFLQDVEQDDDQLDRVESPAKSRLRKLDATDDPRYAGRQSSRKAALDYSDDEISSAEASDESQDSEEAEQQSETAHEPVSSDDDVPMQAQVTEQRRPSPVDQGADREILSQLRQAASADVRKGQHVKKQLSLWDSLLELRIRAQKLVLVACTLPSSQDHESFAEANAESRQALSTALKSTADLSDALYDLRVTLLRKNGNIDISAGKRKRSIEDDLAGFLSDSVDNMSMLEERLQTQVRATVTKWHEKVTVATGASQLNGNRFAVKAINQSTMLQVDSAMSQEREKLSKRTRVNRTDSKRLRTSAAESTIDDDIFDDTDFYQALLKEVVEGRSVDLDDPTLGIGRLDEYRKKKTKQVDTKASKGRKLRFHVHDKAVNFMVPIPQGTWQDDQVNELFASLLGQTNGGKALEQPAQAEIGQLRLF</sequence>
<evidence type="ECO:0000313" key="6">
    <source>
        <dbReference type="EMBL" id="GAA97900.1"/>
    </source>
</evidence>
<dbReference type="HOGENOM" id="CLU_018299_2_1_1"/>
<dbReference type="InterPro" id="IPR025160">
    <property type="entry name" value="AATF"/>
</dbReference>
<name>G7E4Z0_MIXOS</name>
<gene>
    <name evidence="6" type="primary">Mo04580</name>
    <name evidence="6" type="ORF">E5Q_04580</name>
</gene>
<dbReference type="Proteomes" id="UP000009131">
    <property type="component" value="Unassembled WGS sequence"/>
</dbReference>
<organism evidence="6 7">
    <name type="scientific">Mixia osmundae (strain CBS 9802 / IAM 14324 / JCM 22182 / KY 12970)</name>
    <dbReference type="NCBI Taxonomy" id="764103"/>
    <lineage>
        <taxon>Eukaryota</taxon>
        <taxon>Fungi</taxon>
        <taxon>Dikarya</taxon>
        <taxon>Basidiomycota</taxon>
        <taxon>Pucciniomycotina</taxon>
        <taxon>Mixiomycetes</taxon>
        <taxon>Mixiales</taxon>
        <taxon>Mixiaceae</taxon>
        <taxon>Mixia</taxon>
    </lineage>
</organism>
<dbReference type="InterPro" id="IPR039223">
    <property type="entry name" value="AATF/Bfr2"/>
</dbReference>
<dbReference type="PANTHER" id="PTHR15565:SF0">
    <property type="entry name" value="PROTEIN AATF"/>
    <property type="match status" value="1"/>
</dbReference>
<dbReference type="InterPro" id="IPR012617">
    <property type="entry name" value="AATF_C"/>
</dbReference>
<dbReference type="Pfam" id="PF08164">
    <property type="entry name" value="TRAUB"/>
    <property type="match status" value="1"/>
</dbReference>
<reference evidence="6 7" key="2">
    <citation type="journal article" date="2012" name="Open Biol.">
        <title>Characteristics of nucleosomes and linker DNA regions on the genome of the basidiomycete Mixia osmundae revealed by mono- and dinucleosome mapping.</title>
        <authorList>
            <person name="Nishida H."/>
            <person name="Kondo S."/>
            <person name="Matsumoto T."/>
            <person name="Suzuki Y."/>
            <person name="Yoshikawa H."/>
            <person name="Taylor T.D."/>
            <person name="Sugiyama J."/>
        </authorList>
    </citation>
    <scope>NUCLEOTIDE SEQUENCE [LARGE SCALE GENOMIC DNA]</scope>
    <source>
        <strain evidence="7">CBS 9802 / IAM 14324 / JCM 22182 / KY 12970</strain>
    </source>
</reference>
<accession>G7E4Z0</accession>
<feature type="compositionally biased region" description="Basic and acidic residues" evidence="3">
    <location>
        <begin position="44"/>
        <end position="66"/>
    </location>
</feature>